<feature type="region of interest" description="Disordered" evidence="1">
    <location>
        <begin position="372"/>
        <end position="397"/>
    </location>
</feature>
<name>A0A9W6RB59_9PSEU</name>
<sequence>MENSLHFRFDNAETGFRVDGGDTTFGSLEDAESWLHDTAVPNPVVAGLIPYEHGGCSLFGASKDEIESGPRRAVTSRPPTRFHYDVRFNTVEAERYLTALENALGSLQDPSSELRKVVLSRVERYMFQGDFPVGDCYDFMNTSYPTGNNFCVRNIQRDGCYHLGSSPELFLSRQGRRIALHPLAGTLSKDSSRSPEDDRRRAENLFSAAKFRDEHACLVDFLREALAGFCESLVVPPDPEIVSASHVWHLGTPIEGVLKSPDIGLAKMLDVLHPSPAVCGVPRSAANEFIAEHEGRRGYYAGLVGWFDDRANCELYLALRGMEVDLAAGHVDLRAGGGIVEESSIPLEFGEAGAKMSTMQKVLGIEAGPAAAAWGSDDSAGTDSRGPVTVGGSGAGR</sequence>
<dbReference type="SUPFAM" id="SSF56322">
    <property type="entry name" value="ADC synthase"/>
    <property type="match status" value="1"/>
</dbReference>
<dbReference type="Pfam" id="PF00425">
    <property type="entry name" value="Chorismate_bind"/>
    <property type="match status" value="1"/>
</dbReference>
<protein>
    <submittedName>
        <fullName evidence="3">Isochorismate synthase</fullName>
    </submittedName>
</protein>
<dbReference type="InterPro" id="IPR005801">
    <property type="entry name" value="ADC_synthase"/>
</dbReference>
<feature type="domain" description="Chorismate-utilising enzyme C-terminal" evidence="2">
    <location>
        <begin position="94"/>
        <end position="355"/>
    </location>
</feature>
<evidence type="ECO:0000313" key="3">
    <source>
        <dbReference type="EMBL" id="GLY71520.1"/>
    </source>
</evidence>
<keyword evidence="4" id="KW-1185">Reference proteome</keyword>
<comment type="caution">
    <text evidence="3">The sequence shown here is derived from an EMBL/GenBank/DDBJ whole genome shotgun (WGS) entry which is preliminary data.</text>
</comment>
<evidence type="ECO:0000313" key="4">
    <source>
        <dbReference type="Proteomes" id="UP001165136"/>
    </source>
</evidence>
<dbReference type="AlphaFoldDB" id="A0A9W6RB59"/>
<dbReference type="InterPro" id="IPR015890">
    <property type="entry name" value="Chorismate_C"/>
</dbReference>
<dbReference type="PANTHER" id="PTHR42839:SF2">
    <property type="entry name" value="ISOCHORISMATE SYNTHASE ENTC"/>
    <property type="match status" value="1"/>
</dbReference>
<dbReference type="PANTHER" id="PTHR42839">
    <property type="entry name" value="ISOCHORISMATE SYNTHASE ENTC"/>
    <property type="match status" value="1"/>
</dbReference>
<reference evidence="3" key="1">
    <citation type="submission" date="2023-03" db="EMBL/GenBank/DDBJ databases">
        <title>Amycolatopsis taiwanensis NBRC 103393.</title>
        <authorList>
            <person name="Ichikawa N."/>
            <person name="Sato H."/>
            <person name="Tonouchi N."/>
        </authorList>
    </citation>
    <scope>NUCLEOTIDE SEQUENCE</scope>
    <source>
        <strain evidence="3">NBRC 103393</strain>
    </source>
</reference>
<evidence type="ECO:0000256" key="1">
    <source>
        <dbReference type="SAM" id="MobiDB-lite"/>
    </source>
</evidence>
<dbReference type="EMBL" id="BSTI01000038">
    <property type="protein sequence ID" value="GLY71520.1"/>
    <property type="molecule type" value="Genomic_DNA"/>
</dbReference>
<dbReference type="Proteomes" id="UP001165136">
    <property type="component" value="Unassembled WGS sequence"/>
</dbReference>
<dbReference type="RefSeq" id="WP_285491352.1">
    <property type="nucleotide sequence ID" value="NZ_BSTI01000038.1"/>
</dbReference>
<evidence type="ECO:0000259" key="2">
    <source>
        <dbReference type="Pfam" id="PF00425"/>
    </source>
</evidence>
<proteinExistence type="predicted"/>
<organism evidence="3 4">
    <name type="scientific">Amycolatopsis taiwanensis</name>
    <dbReference type="NCBI Taxonomy" id="342230"/>
    <lineage>
        <taxon>Bacteria</taxon>
        <taxon>Bacillati</taxon>
        <taxon>Actinomycetota</taxon>
        <taxon>Actinomycetes</taxon>
        <taxon>Pseudonocardiales</taxon>
        <taxon>Pseudonocardiaceae</taxon>
        <taxon>Amycolatopsis</taxon>
    </lineage>
</organism>
<feature type="compositionally biased region" description="Low complexity" evidence="1">
    <location>
        <begin position="372"/>
        <end position="384"/>
    </location>
</feature>
<gene>
    <name evidence="3" type="primary">entC</name>
    <name evidence="3" type="ORF">Atai01_81390</name>
</gene>
<dbReference type="Gene3D" id="3.60.120.10">
    <property type="entry name" value="Anthranilate synthase"/>
    <property type="match status" value="1"/>
</dbReference>
<accession>A0A9W6RB59</accession>